<feature type="transmembrane region" description="Helical" evidence="6">
    <location>
        <begin position="250"/>
        <end position="270"/>
    </location>
</feature>
<dbReference type="PANTHER" id="PTHR32322:SF2">
    <property type="entry name" value="EAMA DOMAIN-CONTAINING PROTEIN"/>
    <property type="match status" value="1"/>
</dbReference>
<dbReference type="AlphaFoldDB" id="A0A1H5VYA9"/>
<evidence type="ECO:0000313" key="8">
    <source>
        <dbReference type="Proteomes" id="UP000236745"/>
    </source>
</evidence>
<evidence type="ECO:0000256" key="5">
    <source>
        <dbReference type="ARBA" id="ARBA00023136"/>
    </source>
</evidence>
<protein>
    <recommendedName>
        <fullName evidence="9">EamA-like transporter family protein</fullName>
    </recommendedName>
</protein>
<accession>A0A1H5VYA9</accession>
<organism evidence="7 8">
    <name type="scientific">Marinobacterium lutimaris</name>
    <dbReference type="NCBI Taxonomy" id="568106"/>
    <lineage>
        <taxon>Bacteria</taxon>
        <taxon>Pseudomonadati</taxon>
        <taxon>Pseudomonadota</taxon>
        <taxon>Gammaproteobacteria</taxon>
        <taxon>Oceanospirillales</taxon>
        <taxon>Oceanospirillaceae</taxon>
        <taxon>Marinobacterium</taxon>
    </lineage>
</organism>
<evidence type="ECO:0000256" key="2">
    <source>
        <dbReference type="ARBA" id="ARBA00007362"/>
    </source>
</evidence>
<sequence length="306" mass="33006">MVGKALSAHLLLFLWTVLVASSFPVAALFDPALSTNFLVSLRFLTAGAIMLVFMRERGWPGFTAGMIYSILGLLLAAFFSIMFKALQFISPLTLAALFVTQPLFAYLIAITVGIEKPRFKRLGTLLLAATAALVIVSRADFAGLSGFELGFGESIFLFGCVLSAGYNNLSRYATDHGLIPANPYRTTCYGLLAGGVLIGLPDLLLGRLGEFFATVSLGDLSALAYLTLFTTLVTFWILQVATLRLSPSMVAAYGYVPPLLVLCAELLFGITDWKPGYLLASAMLMVSMLLLARADSQSDNTHCKRL</sequence>
<dbReference type="Proteomes" id="UP000236745">
    <property type="component" value="Unassembled WGS sequence"/>
</dbReference>
<comment type="similarity">
    <text evidence="2">Belongs to the EamA transporter family.</text>
</comment>
<keyword evidence="4 6" id="KW-1133">Transmembrane helix</keyword>
<name>A0A1H5VYA9_9GAMM</name>
<feature type="transmembrane region" description="Helical" evidence="6">
    <location>
        <begin position="37"/>
        <end position="54"/>
    </location>
</feature>
<keyword evidence="3 6" id="KW-0812">Transmembrane</keyword>
<keyword evidence="8" id="KW-1185">Reference proteome</keyword>
<feature type="transmembrane region" description="Helical" evidence="6">
    <location>
        <begin position="220"/>
        <end position="238"/>
    </location>
</feature>
<dbReference type="InterPro" id="IPR037185">
    <property type="entry name" value="EmrE-like"/>
</dbReference>
<reference evidence="7 8" key="1">
    <citation type="submission" date="2016-10" db="EMBL/GenBank/DDBJ databases">
        <authorList>
            <person name="de Groot N.N."/>
        </authorList>
    </citation>
    <scope>NUCLEOTIDE SEQUENCE [LARGE SCALE GENOMIC DNA]</scope>
    <source>
        <strain evidence="7 8">DSM 22012</strain>
    </source>
</reference>
<evidence type="ECO:0000256" key="4">
    <source>
        <dbReference type="ARBA" id="ARBA00022989"/>
    </source>
</evidence>
<evidence type="ECO:0008006" key="9">
    <source>
        <dbReference type="Google" id="ProtNLM"/>
    </source>
</evidence>
<feature type="transmembrane region" description="Helical" evidence="6">
    <location>
        <begin position="66"/>
        <end position="86"/>
    </location>
</feature>
<feature type="transmembrane region" description="Helical" evidence="6">
    <location>
        <begin position="189"/>
        <end position="208"/>
    </location>
</feature>
<feature type="transmembrane region" description="Helical" evidence="6">
    <location>
        <begin position="92"/>
        <end position="110"/>
    </location>
</feature>
<dbReference type="EMBL" id="FNVQ01000001">
    <property type="protein sequence ID" value="SEF92259.1"/>
    <property type="molecule type" value="Genomic_DNA"/>
</dbReference>
<evidence type="ECO:0000256" key="1">
    <source>
        <dbReference type="ARBA" id="ARBA00004141"/>
    </source>
</evidence>
<evidence type="ECO:0000256" key="3">
    <source>
        <dbReference type="ARBA" id="ARBA00022692"/>
    </source>
</evidence>
<comment type="subcellular location">
    <subcellularLocation>
        <location evidence="1">Membrane</location>
        <topology evidence="1">Multi-pass membrane protein</topology>
    </subcellularLocation>
</comment>
<proteinExistence type="inferred from homology"/>
<dbReference type="SUPFAM" id="SSF103481">
    <property type="entry name" value="Multidrug resistance efflux transporter EmrE"/>
    <property type="match status" value="1"/>
</dbReference>
<feature type="transmembrane region" description="Helical" evidence="6">
    <location>
        <begin position="122"/>
        <end position="139"/>
    </location>
</feature>
<dbReference type="OrthoDB" id="8028969at2"/>
<evidence type="ECO:0000256" key="6">
    <source>
        <dbReference type="SAM" id="Phobius"/>
    </source>
</evidence>
<dbReference type="InterPro" id="IPR050638">
    <property type="entry name" value="AA-Vitamin_Transporters"/>
</dbReference>
<feature type="transmembrane region" description="Helical" evidence="6">
    <location>
        <begin position="151"/>
        <end position="169"/>
    </location>
</feature>
<evidence type="ECO:0000313" key="7">
    <source>
        <dbReference type="EMBL" id="SEF92259.1"/>
    </source>
</evidence>
<dbReference type="RefSeq" id="WP_104001837.1">
    <property type="nucleotide sequence ID" value="NZ_FNVQ01000001.1"/>
</dbReference>
<keyword evidence="5 6" id="KW-0472">Membrane</keyword>
<dbReference type="GO" id="GO:0016020">
    <property type="term" value="C:membrane"/>
    <property type="evidence" value="ECO:0007669"/>
    <property type="project" value="UniProtKB-SubCell"/>
</dbReference>
<feature type="transmembrane region" description="Helical" evidence="6">
    <location>
        <begin position="276"/>
        <end position="294"/>
    </location>
</feature>
<gene>
    <name evidence="7" type="ORF">SAMN05444390_101886</name>
</gene>
<dbReference type="PANTHER" id="PTHR32322">
    <property type="entry name" value="INNER MEMBRANE TRANSPORTER"/>
    <property type="match status" value="1"/>
</dbReference>